<feature type="compositionally biased region" description="Basic and acidic residues" evidence="1">
    <location>
        <begin position="13"/>
        <end position="26"/>
    </location>
</feature>
<dbReference type="InterPro" id="IPR058921">
    <property type="entry name" value="PAP/OAS1-rel"/>
</dbReference>
<feature type="compositionally biased region" description="Basic and acidic residues" evidence="1">
    <location>
        <begin position="69"/>
        <end position="84"/>
    </location>
</feature>
<reference evidence="3 4" key="1">
    <citation type="submission" date="2019-07" db="EMBL/GenBank/DDBJ databases">
        <title>Genomics analysis of Aphanomyces spp. identifies a new class of oomycete effector associated with host adaptation.</title>
        <authorList>
            <person name="Gaulin E."/>
        </authorList>
    </citation>
    <scope>NUCLEOTIDE SEQUENCE [LARGE SCALE GENOMIC DNA]</scope>
    <source>
        <strain evidence="3 4">ATCC 201684</strain>
    </source>
</reference>
<dbReference type="Gene3D" id="1.10.1410.10">
    <property type="match status" value="1"/>
</dbReference>
<dbReference type="Proteomes" id="UP000481153">
    <property type="component" value="Unassembled WGS sequence"/>
</dbReference>
<feature type="region of interest" description="Disordered" evidence="1">
    <location>
        <begin position="836"/>
        <end position="878"/>
    </location>
</feature>
<evidence type="ECO:0000313" key="4">
    <source>
        <dbReference type="Proteomes" id="UP000481153"/>
    </source>
</evidence>
<gene>
    <name evidence="3" type="ORF">Ae201684_016136</name>
</gene>
<keyword evidence="4" id="KW-1185">Reference proteome</keyword>
<accession>A0A6G0WDG1</accession>
<feature type="compositionally biased region" description="Basic residues" evidence="1">
    <location>
        <begin position="836"/>
        <end position="845"/>
    </location>
</feature>
<protein>
    <recommendedName>
        <fullName evidence="2">PAP/OAS1 substrate-binding-related domain-containing protein</fullName>
    </recommendedName>
</protein>
<dbReference type="Pfam" id="PF26180">
    <property type="entry name" value="PAP-OAS1"/>
    <property type="match status" value="1"/>
</dbReference>
<comment type="caution">
    <text evidence="3">The sequence shown here is derived from an EMBL/GenBank/DDBJ whole genome shotgun (WGS) entry which is preliminary data.</text>
</comment>
<name>A0A6G0WDG1_9STRA</name>
<evidence type="ECO:0000313" key="3">
    <source>
        <dbReference type="EMBL" id="KAF0725365.1"/>
    </source>
</evidence>
<dbReference type="VEuPathDB" id="FungiDB:AeMF1_010174"/>
<dbReference type="AlphaFoldDB" id="A0A6G0WDG1"/>
<dbReference type="EMBL" id="VJMJ01000243">
    <property type="protein sequence ID" value="KAF0725365.1"/>
    <property type="molecule type" value="Genomic_DNA"/>
</dbReference>
<sequence>MSSQGGMPSALEQQRRRLMLEREKMRSKSRSKSTGETKVLQVPGPTKQQTVLSQADADRPPSRTPSISKDSDRSSEAHERKSRGSVEGAKAKSAWNRIKTIDVKREMAENIVIQVQESPIDTPCLLLDTQFDVTVQLRDTSWRIKRSIKEYRALFLPVKISIDMTLPDLASETPEHIHENFQTALQSAARLFDTWSVEAFVDFFDNRFGFVALMLHAKHLQDRVQTLEDTHETTKAQLKVCQDTVGKQQVLLNSFQKVAPPPTQPEESLPLTLICEPPKDSSAFSSVVWENASNSMFSASRTNAALTPKCNWVPSNDLPCAADLRLNRVMTLLCPTLEAVNHRRNVFEYVAGIVKKTIPGAQVFMVSTSATHLFIPDCMLRVGVFFAPDHPDASQWYMKVNEALCLASASAQDPSPSEALHVQHVELVNVTKPRLHCNVGRVVAELSANAFSEIRGSYFLEDIDKRIGKNHLFKRSVLLANGWLLYESGSPDALVATYTVAIMMLYVFNLHHATLHQPLQAVARFFGLFAAFPWDGFCLSVEGPRDILCLTNPPLPSQTSLLVTEEMLEVHRTRALEPSIEPPSITSTHDSILQFNIKYINIMDPVDPSRNLGDVISAKQATAFRHALELGATKFEAIMTAIKREMTSTISTSLGSTSSVSLVESSFRGISQRFQCGWRPDNALFDQPECTLADDLMHSLSSLDSSKRWDASPSFDVLTVCHESLRHDVLVCDFLLNAHVTAPALYSMATEILAERGPLPIGEIGKCLQDITSNSTLSAVLKEKFGGLKKFLEQYPSVFLINTDHPFNPKVYLHRMLSESCAAQVLDGTMDCIKKKKTKPTRKKKVDNDNRSISLAVLPSHDSKRAPPPPGFGFPTSQRSLSFESSLKLSAAAFYPADHRRSID</sequence>
<dbReference type="InterPro" id="IPR058920">
    <property type="entry name" value="PAP-OAS1-bd-rel"/>
</dbReference>
<dbReference type="PANTHER" id="PTHR45979:SF30">
    <property type="entry name" value="NUCLEOTIDYLTRANSFERASE"/>
    <property type="match status" value="1"/>
</dbReference>
<organism evidence="3 4">
    <name type="scientific">Aphanomyces euteiches</name>
    <dbReference type="NCBI Taxonomy" id="100861"/>
    <lineage>
        <taxon>Eukaryota</taxon>
        <taxon>Sar</taxon>
        <taxon>Stramenopiles</taxon>
        <taxon>Oomycota</taxon>
        <taxon>Saprolegniomycetes</taxon>
        <taxon>Saprolegniales</taxon>
        <taxon>Verrucalvaceae</taxon>
        <taxon>Aphanomyces</taxon>
    </lineage>
</organism>
<dbReference type="PANTHER" id="PTHR45979">
    <property type="entry name" value="PAP/OAS1 SUBSTRATE-BINDING DOMAIN SUPERFAMILY"/>
    <property type="match status" value="1"/>
</dbReference>
<feature type="domain" description="PAP/OAS1 substrate-binding-related" evidence="2">
    <location>
        <begin position="467"/>
        <end position="652"/>
    </location>
</feature>
<proteinExistence type="predicted"/>
<evidence type="ECO:0000259" key="2">
    <source>
        <dbReference type="Pfam" id="PF26180"/>
    </source>
</evidence>
<evidence type="ECO:0000256" key="1">
    <source>
        <dbReference type="SAM" id="MobiDB-lite"/>
    </source>
</evidence>
<feature type="region of interest" description="Disordered" evidence="1">
    <location>
        <begin position="1"/>
        <end position="91"/>
    </location>
</feature>